<gene>
    <name evidence="1" type="ORF">MERR_LOCUS28536</name>
</gene>
<protein>
    <submittedName>
        <fullName evidence="1">Uncharacterized protein</fullName>
    </submittedName>
</protein>
<dbReference type="EMBL" id="CACVBM020001241">
    <property type="protein sequence ID" value="CAA7041301.1"/>
    <property type="molecule type" value="Genomic_DNA"/>
</dbReference>
<accession>A0A6D2JNA2</accession>
<keyword evidence="2" id="KW-1185">Reference proteome</keyword>
<dbReference type="AlphaFoldDB" id="A0A6D2JNA2"/>
<dbReference type="Proteomes" id="UP000467841">
    <property type="component" value="Unassembled WGS sequence"/>
</dbReference>
<reference evidence="1" key="1">
    <citation type="submission" date="2020-01" db="EMBL/GenBank/DDBJ databases">
        <authorList>
            <person name="Mishra B."/>
        </authorList>
    </citation>
    <scope>NUCLEOTIDE SEQUENCE [LARGE SCALE GENOMIC DNA]</scope>
</reference>
<sequence>MIICAYRRRGALTLRCREEAELTVFSEGEQEPRTSQRHGQEELREIRTAKRGVPELRYAATSRYRLPGNLKRISVMRSVEIVSEFSPFAFVDEVKAREKYCLHRVFMAL</sequence>
<proteinExistence type="predicted"/>
<name>A0A6D2JNA2_9BRAS</name>
<evidence type="ECO:0000313" key="1">
    <source>
        <dbReference type="EMBL" id="CAA7041301.1"/>
    </source>
</evidence>
<evidence type="ECO:0000313" key="2">
    <source>
        <dbReference type="Proteomes" id="UP000467841"/>
    </source>
</evidence>
<organism evidence="1 2">
    <name type="scientific">Microthlaspi erraticum</name>
    <dbReference type="NCBI Taxonomy" id="1685480"/>
    <lineage>
        <taxon>Eukaryota</taxon>
        <taxon>Viridiplantae</taxon>
        <taxon>Streptophyta</taxon>
        <taxon>Embryophyta</taxon>
        <taxon>Tracheophyta</taxon>
        <taxon>Spermatophyta</taxon>
        <taxon>Magnoliopsida</taxon>
        <taxon>eudicotyledons</taxon>
        <taxon>Gunneridae</taxon>
        <taxon>Pentapetalae</taxon>
        <taxon>rosids</taxon>
        <taxon>malvids</taxon>
        <taxon>Brassicales</taxon>
        <taxon>Brassicaceae</taxon>
        <taxon>Coluteocarpeae</taxon>
        <taxon>Microthlaspi</taxon>
    </lineage>
</organism>
<comment type="caution">
    <text evidence="1">The sequence shown here is derived from an EMBL/GenBank/DDBJ whole genome shotgun (WGS) entry which is preliminary data.</text>
</comment>